<feature type="domain" description="Polysaccharide biosynthesis protein CapD-like" evidence="3">
    <location>
        <begin position="296"/>
        <end position="591"/>
    </location>
</feature>
<keyword evidence="2" id="KW-1133">Transmembrane helix</keyword>
<protein>
    <submittedName>
        <fullName evidence="4">Polysaccharide biosynthesis protein CapD</fullName>
    </submittedName>
</protein>
<feature type="transmembrane region" description="Helical" evidence="2">
    <location>
        <begin position="12"/>
        <end position="32"/>
    </location>
</feature>
<feature type="transmembrane region" description="Helical" evidence="2">
    <location>
        <begin position="44"/>
        <end position="64"/>
    </location>
</feature>
<feature type="transmembrane region" description="Helical" evidence="2">
    <location>
        <begin position="85"/>
        <end position="106"/>
    </location>
</feature>
<name>Q07IU1_RHOP5</name>
<feature type="transmembrane region" description="Helical" evidence="2">
    <location>
        <begin position="118"/>
        <end position="137"/>
    </location>
</feature>
<evidence type="ECO:0000256" key="1">
    <source>
        <dbReference type="ARBA" id="ARBA00007430"/>
    </source>
</evidence>
<keyword evidence="2" id="KW-0472">Membrane</keyword>
<dbReference type="HOGENOM" id="CLU_013560_5_0_5"/>
<dbReference type="CDD" id="cd05237">
    <property type="entry name" value="UDP_invert_4-6DH_SDR_e"/>
    <property type="match status" value="1"/>
</dbReference>
<dbReference type="PANTHER" id="PTHR43318:SF1">
    <property type="entry name" value="POLYSACCHARIDE BIOSYNTHESIS PROTEIN EPSC-RELATED"/>
    <property type="match status" value="1"/>
</dbReference>
<dbReference type="KEGG" id="rpe:RPE_4218"/>
<dbReference type="AlphaFoldDB" id="Q07IU1"/>
<reference evidence="4" key="1">
    <citation type="submission" date="2006-09" db="EMBL/GenBank/DDBJ databases">
        <title>Complete sequence of Rhodopseudomonas palustris BisA53.</title>
        <authorList>
            <consortium name="US DOE Joint Genome Institute"/>
            <person name="Copeland A."/>
            <person name="Lucas S."/>
            <person name="Lapidus A."/>
            <person name="Barry K."/>
            <person name="Detter J.C."/>
            <person name="Glavina del Rio T."/>
            <person name="Hammon N."/>
            <person name="Israni S."/>
            <person name="Dalin E."/>
            <person name="Tice H."/>
            <person name="Pitluck S."/>
            <person name="Chain P."/>
            <person name="Malfatti S."/>
            <person name="Shin M."/>
            <person name="Vergez L."/>
            <person name="Schmutz J."/>
            <person name="Larimer F."/>
            <person name="Land M."/>
            <person name="Hauser L."/>
            <person name="Pelletier D.A."/>
            <person name="Kyrpides N."/>
            <person name="Kim E."/>
            <person name="Harwood C.S."/>
            <person name="Oda Y."/>
            <person name="Richardson P."/>
        </authorList>
    </citation>
    <scope>NUCLEOTIDE SEQUENCE [LARGE SCALE GENOMIC DNA]</scope>
    <source>
        <strain evidence="4">BisA53</strain>
    </source>
</reference>
<dbReference type="InterPro" id="IPR051203">
    <property type="entry name" value="Polysaccharide_Synthase-Rel"/>
</dbReference>
<dbReference type="eggNOG" id="COG1086">
    <property type="taxonomic scope" value="Bacteria"/>
</dbReference>
<dbReference type="PANTHER" id="PTHR43318">
    <property type="entry name" value="UDP-N-ACETYLGLUCOSAMINE 4,6-DEHYDRATASE"/>
    <property type="match status" value="1"/>
</dbReference>
<sequence length="635" mass="70045">MTRISSFTYRNWLIAIHDAGVTAFAVVVSFFLRFQGDNFTERLPLLLAILPYFVVFSFFVCYFFNLTTTKWRFISFPDLLNILRAASVMTIALLVLDYIFLAPNVYGTFFLGKTTIVIYWFVEVAFLSGSRLAYRYFRYSRTRNRAKSKDAAPTLLIGRAADAEIFLRGVESGAVNRLWPVGILSPAMSDRGQLIRGIPVLGTLDDLTDVVEDFASRDKPIRHVVMTPSAFEADAHPEAVLMRARKLGLTVSRLPSLEESRDAPRLAPVAVEDLLLRPSVKIDYARLEQFVRGRSVAVTGGGGSIGFEICDRVTTFGAARLLIIENSEPALYQAIEALQSKLPLAEIEGRIADVRDRDSINRLFSSFKPDIVFHAAALKHVPILERDWAEGVKTNIFGSVNVADAALAAGATAMVMISTDKAIQPVSMLGLTKRFAEMYCQALDSQLMAGGGKLPMRLISVRFGNVLASNGSVVPKFKAQIEAGGPVTVTHPDMVRYFMTIREACDLVIMAATHALGPERFDASVYVLNMGQPVKIVDLAERMIRLSGLQLGHDIEITFTGMRPGERMHEILFADQEPVSETGINGVMAAKPNQPSMDVLRGWLTHLQAGIADGDQVQITSVLKEAIPEFRAEAQ</sequence>
<accession>Q07IU1</accession>
<gene>
    <name evidence="4" type="ordered locus">RPE_4218</name>
</gene>
<dbReference type="EMBL" id="CP000463">
    <property type="protein sequence ID" value="ABJ08143.1"/>
    <property type="molecule type" value="Genomic_DNA"/>
</dbReference>
<proteinExistence type="inferred from homology"/>
<dbReference type="OrthoDB" id="9803111at2"/>
<dbReference type="InterPro" id="IPR036291">
    <property type="entry name" value="NAD(P)-bd_dom_sf"/>
</dbReference>
<dbReference type="InterPro" id="IPR003869">
    <property type="entry name" value="Polysac_CapD-like"/>
</dbReference>
<evidence type="ECO:0000259" key="3">
    <source>
        <dbReference type="Pfam" id="PF02719"/>
    </source>
</evidence>
<dbReference type="STRING" id="316055.RPE_4218"/>
<dbReference type="Gene3D" id="3.40.50.720">
    <property type="entry name" value="NAD(P)-binding Rossmann-like Domain"/>
    <property type="match status" value="2"/>
</dbReference>
<dbReference type="Pfam" id="PF02719">
    <property type="entry name" value="Polysacc_synt_2"/>
    <property type="match status" value="1"/>
</dbReference>
<evidence type="ECO:0000313" key="4">
    <source>
        <dbReference type="EMBL" id="ABJ08143.1"/>
    </source>
</evidence>
<dbReference type="SUPFAM" id="SSF51735">
    <property type="entry name" value="NAD(P)-binding Rossmann-fold domains"/>
    <property type="match status" value="1"/>
</dbReference>
<keyword evidence="2" id="KW-0812">Transmembrane</keyword>
<organism evidence="4">
    <name type="scientific">Rhodopseudomonas palustris (strain BisA53)</name>
    <dbReference type="NCBI Taxonomy" id="316055"/>
    <lineage>
        <taxon>Bacteria</taxon>
        <taxon>Pseudomonadati</taxon>
        <taxon>Pseudomonadota</taxon>
        <taxon>Alphaproteobacteria</taxon>
        <taxon>Hyphomicrobiales</taxon>
        <taxon>Nitrobacteraceae</taxon>
        <taxon>Rhodopseudomonas</taxon>
    </lineage>
</organism>
<comment type="similarity">
    <text evidence="1">Belongs to the polysaccharide synthase family.</text>
</comment>
<evidence type="ECO:0000256" key="2">
    <source>
        <dbReference type="SAM" id="Phobius"/>
    </source>
</evidence>